<feature type="domain" description="HTH-like" evidence="1">
    <location>
        <begin position="3"/>
        <end position="36"/>
    </location>
</feature>
<dbReference type="InterPro" id="IPR025948">
    <property type="entry name" value="HTH-like_dom"/>
</dbReference>
<evidence type="ECO:0000313" key="2">
    <source>
        <dbReference type="EMBL" id="QRN90039.1"/>
    </source>
</evidence>
<gene>
    <name evidence="2" type="ORF">JRU67_08140</name>
</gene>
<name>A0AB37HJM8_MAMSC</name>
<accession>A0AB37HJM8</accession>
<reference evidence="2" key="1">
    <citation type="submission" date="2021-02" db="EMBL/GenBank/DDBJ databases">
        <title>cfr and optrA-positive Staphylococcus spp.</title>
        <authorList>
            <person name="Chen L."/>
        </authorList>
    </citation>
    <scope>NUCLEOTIDE SEQUENCE</scope>
    <source>
        <strain evidence="2">GDQ20D70P</strain>
    </source>
</reference>
<proteinExistence type="predicted"/>
<protein>
    <submittedName>
        <fullName evidence="2">Transposase</fullName>
    </submittedName>
</protein>
<dbReference type="Proteomes" id="UP000640299">
    <property type="component" value="Chromosome"/>
</dbReference>
<sequence>MIQVIKEICEESNHTYGYRRVTQALRNRGLIVNHKKY</sequence>
<dbReference type="RefSeq" id="WP_204218621.1">
    <property type="nucleotide sequence ID" value="NZ_CP069389.1"/>
</dbReference>
<dbReference type="AlphaFoldDB" id="A0AB37HJM8"/>
<organism evidence="2 3">
    <name type="scientific">Mammaliicoccus sciuri</name>
    <name type="common">Staphylococcus sciuri</name>
    <dbReference type="NCBI Taxonomy" id="1296"/>
    <lineage>
        <taxon>Bacteria</taxon>
        <taxon>Bacillati</taxon>
        <taxon>Bacillota</taxon>
        <taxon>Bacilli</taxon>
        <taxon>Bacillales</taxon>
        <taxon>Staphylococcaceae</taxon>
        <taxon>Mammaliicoccus</taxon>
    </lineage>
</organism>
<evidence type="ECO:0000313" key="3">
    <source>
        <dbReference type="Proteomes" id="UP000640299"/>
    </source>
</evidence>
<dbReference type="EMBL" id="CP069389">
    <property type="protein sequence ID" value="QRN90039.1"/>
    <property type="molecule type" value="Genomic_DNA"/>
</dbReference>
<evidence type="ECO:0000259" key="1">
    <source>
        <dbReference type="Pfam" id="PF13276"/>
    </source>
</evidence>
<dbReference type="Pfam" id="PF13276">
    <property type="entry name" value="HTH_21"/>
    <property type="match status" value="1"/>
</dbReference>